<dbReference type="EMBL" id="KR997898">
    <property type="protein sequence ID" value="AKT73103.1"/>
    <property type="molecule type" value="Genomic_DNA"/>
</dbReference>
<keyword evidence="2" id="KW-0614">Plasmid</keyword>
<evidence type="ECO:0000313" key="2">
    <source>
        <dbReference type="EMBL" id="AKT73103.1"/>
    </source>
</evidence>
<protein>
    <submittedName>
        <fullName evidence="2">Uncharacterized protein</fullName>
    </submittedName>
</protein>
<sequence length="355" mass="39375">MSRRRGAVPWAATSMPMIRRQWCYAMEAAADLSFEQYRDALPPGAAPERAARLKKIQRLMDKFAVYAETIRTEAQALRTAELYWVSRDMVDVVLDASKSLPEWTPEAAMPAATGLLCWAKSAGTVASGVPTQEAVEKDLHNPEVTARPLDRDIATIVELPWDAIWWWTRPDGLLQLTPASRAEQNAAVLRMAHATSPLWGAHTIMVRPDIPRTDEANGTESAHPFVSALGAAWLLMSQTNVTETRTITGPPEPRPRPDPVEDTEDTDLARPPARPSTVTIVDMLKAQTRSRTADSGRTFTHRFPVSGHWRQQACGPGWSQRKPRYIGDYLKGPADAPLIAPKTRVHVLRGKRGAR</sequence>
<feature type="region of interest" description="Disordered" evidence="1">
    <location>
        <begin position="243"/>
        <end position="276"/>
    </location>
</feature>
<accession>A0A187NF39</accession>
<organism evidence="2">
    <name type="scientific">Mycobacterium avium subsp. hominissuis</name>
    <dbReference type="NCBI Taxonomy" id="439334"/>
    <lineage>
        <taxon>Bacteria</taxon>
        <taxon>Bacillati</taxon>
        <taxon>Actinomycetota</taxon>
        <taxon>Actinomycetes</taxon>
        <taxon>Mycobacteriales</taxon>
        <taxon>Mycobacteriaceae</taxon>
        <taxon>Mycobacterium</taxon>
        <taxon>Mycobacterium avium complex (MAC)</taxon>
    </lineage>
</organism>
<name>A0A187NF39_MYCAV</name>
<evidence type="ECO:0000256" key="1">
    <source>
        <dbReference type="SAM" id="MobiDB-lite"/>
    </source>
</evidence>
<proteinExistence type="predicted"/>
<dbReference type="AlphaFoldDB" id="A0A187NF39"/>
<gene>
    <name evidence="2" type="ORF">MASH_00794</name>
</gene>
<reference evidence="2" key="1">
    <citation type="submission" date="2015-05" db="EMBL/GenBank/DDBJ databases">
        <authorList>
            <person name="Machado G.E."/>
            <person name="Matsumoto C.K."/>
            <person name="Rabello M.S."/>
            <person name="Almeida L.G.P."/>
            <person name="Leao S.C."/>
        </authorList>
    </citation>
    <scope>NUCLEOTIDE SEQUENCE</scope>
    <source>
        <strain evidence="2">88Br</strain>
        <plasmid evidence="2">pMA100</plasmid>
    </source>
</reference>
<geneLocation type="plasmid" evidence="2">
    <name>pMA100</name>
</geneLocation>